<accession>A0A8J6C484</accession>
<evidence type="ECO:0000313" key="1">
    <source>
        <dbReference type="EMBL" id="KAG8461482.1"/>
    </source>
</evidence>
<dbReference type="EMBL" id="JAGTXO010000025">
    <property type="protein sequence ID" value="KAG8461482.1"/>
    <property type="molecule type" value="Genomic_DNA"/>
</dbReference>
<evidence type="ECO:0000313" key="2">
    <source>
        <dbReference type="Proteomes" id="UP000751190"/>
    </source>
</evidence>
<dbReference type="AlphaFoldDB" id="A0A8J6C484"/>
<name>A0A8J6C484_DIALT</name>
<sequence>MDAPSAPPQQYHVQVPEGIGPGMPFYAQVGNGLVLVTCPVGAQAGTLIAIATPGAAQPLPPIAVAQPAAAPGAVFVPPYAPPPQPPAYESPYPIAHAATYNGPDFANLPTAAIFDVDEPYASETERLLAAKERRCAKVNQMRPVNACYCCLHGWYCDDNVVCGSWQECCCVHFACCCNAKKDDDDSWFLRCGCCDISCARCGLRCRGASHFFFCAQAHACPPDRLLPAVCGCLGMTCCPVRMCCARVDALKMKRMMKDTPPAPRQAYA</sequence>
<dbReference type="Proteomes" id="UP000751190">
    <property type="component" value="Unassembled WGS sequence"/>
</dbReference>
<gene>
    <name evidence="1" type="ORF">KFE25_001086</name>
</gene>
<organism evidence="1 2">
    <name type="scientific">Diacronema lutheri</name>
    <name type="common">Unicellular marine alga</name>
    <name type="synonym">Monochrysis lutheri</name>
    <dbReference type="NCBI Taxonomy" id="2081491"/>
    <lineage>
        <taxon>Eukaryota</taxon>
        <taxon>Haptista</taxon>
        <taxon>Haptophyta</taxon>
        <taxon>Pavlovophyceae</taxon>
        <taxon>Pavlovales</taxon>
        <taxon>Pavlovaceae</taxon>
        <taxon>Diacronema</taxon>
    </lineage>
</organism>
<keyword evidence="2" id="KW-1185">Reference proteome</keyword>
<proteinExistence type="predicted"/>
<reference evidence="1" key="1">
    <citation type="submission" date="2021-05" db="EMBL/GenBank/DDBJ databases">
        <title>The genome of the haptophyte Pavlova lutheri (Diacronema luteri, Pavlovales) - a model for lipid biosynthesis in eukaryotic algae.</title>
        <authorList>
            <person name="Hulatt C.J."/>
            <person name="Posewitz M.C."/>
        </authorList>
    </citation>
    <scope>NUCLEOTIDE SEQUENCE</scope>
    <source>
        <strain evidence="1">NIVA-4/92</strain>
    </source>
</reference>
<comment type="caution">
    <text evidence="1">The sequence shown here is derived from an EMBL/GenBank/DDBJ whole genome shotgun (WGS) entry which is preliminary data.</text>
</comment>
<protein>
    <submittedName>
        <fullName evidence="1">Uncharacterized protein</fullName>
    </submittedName>
</protein>